<reference evidence="4 5" key="1">
    <citation type="journal article" date="2014" name="BMC Genomics">
        <title>Comparison of environmental and isolate Sulfobacillus genomes reveals diverse carbon, sulfur, nitrogen, and hydrogen metabolisms.</title>
        <authorList>
            <person name="Justice N.B."/>
            <person name="Norman A."/>
            <person name="Brown C.T."/>
            <person name="Singh A."/>
            <person name="Thomas B.C."/>
            <person name="Banfield J.F."/>
        </authorList>
    </citation>
    <scope>NUCLEOTIDE SEQUENCE [LARGE SCALE GENOMIC DNA]</scope>
    <source>
        <strain evidence="4">AMDSBA4</strain>
    </source>
</reference>
<sequence>MIRDPAEFIPPMLGVTADAPFDSEDWWYEIKWDGFRAIISHVHELKIFSRRGDNLLKWFPDLVQLKDILPKGMVVDAEVVAWQNGGPSFAALQSRRPVPHLAIAFDCLFSDGQWHLHEPFYRRREYLEQLPVKEHSLFIVSQGVTGRGLDLFQAASAAQLEGVMAKLRSSRYWPGKRVKYWQKFLSMHREWFVVSGIAKLSTGNWQWGLAEEADGPLVAKVMAPTDWNPELLDRDARALRVEVEFRERTKGGRLRHARIRQWQSNGMEGDHGQTP</sequence>
<name>A0A2T2XG88_9FIRM</name>
<dbReference type="GO" id="GO:0003910">
    <property type="term" value="F:DNA ligase (ATP) activity"/>
    <property type="evidence" value="ECO:0007669"/>
    <property type="project" value="InterPro"/>
</dbReference>
<dbReference type="EMBL" id="PXYW01000019">
    <property type="protein sequence ID" value="PSR33509.1"/>
    <property type="molecule type" value="Genomic_DNA"/>
</dbReference>
<evidence type="ECO:0000259" key="3">
    <source>
        <dbReference type="PROSITE" id="PS50160"/>
    </source>
</evidence>
<gene>
    <name evidence="4" type="ORF">C7B46_09515</name>
</gene>
<evidence type="ECO:0000256" key="1">
    <source>
        <dbReference type="ARBA" id="ARBA00007572"/>
    </source>
</evidence>
<dbReference type="Gene3D" id="3.30.470.30">
    <property type="entry name" value="DNA ligase/mRNA capping enzyme"/>
    <property type="match status" value="1"/>
</dbReference>
<feature type="domain" description="ATP-dependent DNA ligase family profile" evidence="3">
    <location>
        <begin position="104"/>
        <end position="184"/>
    </location>
</feature>
<keyword evidence="2 4" id="KW-0436">Ligase</keyword>
<dbReference type="PANTHER" id="PTHR45674">
    <property type="entry name" value="DNA LIGASE 1/3 FAMILY MEMBER"/>
    <property type="match status" value="1"/>
</dbReference>
<dbReference type="GO" id="GO:0005524">
    <property type="term" value="F:ATP binding"/>
    <property type="evidence" value="ECO:0007669"/>
    <property type="project" value="InterPro"/>
</dbReference>
<evidence type="ECO:0000313" key="4">
    <source>
        <dbReference type="EMBL" id="PSR33509.1"/>
    </source>
</evidence>
<dbReference type="AlphaFoldDB" id="A0A2T2XG88"/>
<comment type="caution">
    <text evidence="4">The sequence shown here is derived from an EMBL/GenBank/DDBJ whole genome shotgun (WGS) entry which is preliminary data.</text>
</comment>
<dbReference type="GO" id="GO:0006310">
    <property type="term" value="P:DNA recombination"/>
    <property type="evidence" value="ECO:0007669"/>
    <property type="project" value="InterPro"/>
</dbReference>
<dbReference type="Pfam" id="PF01068">
    <property type="entry name" value="DNA_ligase_A_M"/>
    <property type="match status" value="1"/>
</dbReference>
<dbReference type="GO" id="GO:0006281">
    <property type="term" value="P:DNA repair"/>
    <property type="evidence" value="ECO:0007669"/>
    <property type="project" value="InterPro"/>
</dbReference>
<accession>A0A2T2XG88</accession>
<dbReference type="SUPFAM" id="SSF56091">
    <property type="entry name" value="DNA ligase/mRNA capping enzyme, catalytic domain"/>
    <property type="match status" value="1"/>
</dbReference>
<dbReference type="PANTHER" id="PTHR45674:SF4">
    <property type="entry name" value="DNA LIGASE 1"/>
    <property type="match status" value="1"/>
</dbReference>
<proteinExistence type="inferred from homology"/>
<organism evidence="4 5">
    <name type="scientific">Sulfobacillus benefaciens</name>
    <dbReference type="NCBI Taxonomy" id="453960"/>
    <lineage>
        <taxon>Bacteria</taxon>
        <taxon>Bacillati</taxon>
        <taxon>Bacillota</taxon>
        <taxon>Clostridia</taxon>
        <taxon>Eubacteriales</taxon>
        <taxon>Clostridiales Family XVII. Incertae Sedis</taxon>
        <taxon>Sulfobacillus</taxon>
    </lineage>
</organism>
<evidence type="ECO:0000313" key="5">
    <source>
        <dbReference type="Proteomes" id="UP000242972"/>
    </source>
</evidence>
<evidence type="ECO:0000256" key="2">
    <source>
        <dbReference type="ARBA" id="ARBA00022598"/>
    </source>
</evidence>
<dbReference type="InterPro" id="IPR050191">
    <property type="entry name" value="ATP-dep_DNA_ligase"/>
</dbReference>
<comment type="similarity">
    <text evidence="1">Belongs to the ATP-dependent DNA ligase family.</text>
</comment>
<dbReference type="InterPro" id="IPR012310">
    <property type="entry name" value="DNA_ligase_ATP-dep_cent"/>
</dbReference>
<dbReference type="Gene3D" id="3.30.1490.70">
    <property type="match status" value="1"/>
</dbReference>
<dbReference type="PROSITE" id="PS50160">
    <property type="entry name" value="DNA_LIGASE_A3"/>
    <property type="match status" value="1"/>
</dbReference>
<protein>
    <submittedName>
        <fullName evidence="4">DNA ligase</fullName>
    </submittedName>
</protein>
<dbReference type="Proteomes" id="UP000242972">
    <property type="component" value="Unassembled WGS sequence"/>
</dbReference>